<dbReference type="STRING" id="756272.Plabr_4648"/>
<evidence type="ECO:0000256" key="1">
    <source>
        <dbReference type="SAM" id="MobiDB-lite"/>
    </source>
</evidence>
<keyword evidence="3" id="KW-1185">Reference proteome</keyword>
<dbReference type="HOGENOM" id="CLU_646979_0_0_0"/>
<evidence type="ECO:0000313" key="2">
    <source>
        <dbReference type="EMBL" id="ADY62219.1"/>
    </source>
</evidence>
<dbReference type="Proteomes" id="UP000006860">
    <property type="component" value="Chromosome"/>
</dbReference>
<gene>
    <name evidence="2" type="ordered locus">Plabr_4648</name>
</gene>
<evidence type="ECO:0000313" key="3">
    <source>
        <dbReference type="Proteomes" id="UP000006860"/>
    </source>
</evidence>
<feature type="region of interest" description="Disordered" evidence="1">
    <location>
        <begin position="356"/>
        <end position="386"/>
    </location>
</feature>
<sequence length="386" mass="42040">MLQNSLFSLISFSRGFVSLLLVTAVCLLSGCNSETPPTDDVLDESWFTLEEDGDSPEPAADAPADPAVSKARLTVNLQPGAKFPLRKTVEKTLTQSTLQGPVETTERIELFMSVTLEEVQDQNKKFRILYNRVKYESNMNGQRVVFDSTQPAGNVPTQALAYRGMVNNGFSFWVGADNKITEVVDFNSFLSGCLAHVPSHLADSVSQSLAHYSGQEGIANFVDDTIGLLPYDPQSPDGSSVVRLGGHWSKSKHFNDPVPMSLHSKYTLRELTDKYAKVEVMGDIVPAAAVSNPEQEVSLQIQSGHSIGTCTIDRETGLPLDSHMDHQLSMSVQLNGMQFDQQKRVVTTVKMYPEQSADTPSTITAGQQQNGGLTLTPASQTRPSGP</sequence>
<name>F0SPB1_RUBBR</name>
<dbReference type="EMBL" id="CP002546">
    <property type="protein sequence ID" value="ADY62219.1"/>
    <property type="molecule type" value="Genomic_DNA"/>
</dbReference>
<reference evidence="3" key="1">
    <citation type="submission" date="2011-02" db="EMBL/GenBank/DDBJ databases">
        <title>The complete genome of Planctomyces brasiliensis DSM 5305.</title>
        <authorList>
            <person name="Lucas S."/>
            <person name="Copeland A."/>
            <person name="Lapidus A."/>
            <person name="Bruce D."/>
            <person name="Goodwin L."/>
            <person name="Pitluck S."/>
            <person name="Kyrpides N."/>
            <person name="Mavromatis K."/>
            <person name="Pagani I."/>
            <person name="Ivanova N."/>
            <person name="Ovchinnikova G."/>
            <person name="Lu M."/>
            <person name="Detter J.C."/>
            <person name="Han C."/>
            <person name="Land M."/>
            <person name="Hauser L."/>
            <person name="Markowitz V."/>
            <person name="Cheng J.-F."/>
            <person name="Hugenholtz P."/>
            <person name="Woyke T."/>
            <person name="Wu D."/>
            <person name="Tindall B."/>
            <person name="Pomrenke H.G."/>
            <person name="Brambilla E."/>
            <person name="Klenk H.-P."/>
            <person name="Eisen J.A."/>
        </authorList>
    </citation>
    <scope>NUCLEOTIDE SEQUENCE [LARGE SCALE GENOMIC DNA]</scope>
    <source>
        <strain evidence="3">ATCC 49424 / DSM 5305 / JCM 21570 / NBRC 103401 / IFAM 1448</strain>
    </source>
</reference>
<dbReference type="RefSeq" id="WP_013630923.1">
    <property type="nucleotide sequence ID" value="NC_015174.1"/>
</dbReference>
<dbReference type="OrthoDB" id="212616at2"/>
<proteinExistence type="predicted"/>
<accession>F0SPB1</accession>
<dbReference type="Pfam" id="PF19777">
    <property type="entry name" value="DUF6263"/>
    <property type="match status" value="1"/>
</dbReference>
<protein>
    <submittedName>
        <fullName evidence="2">Uncharacterized protein</fullName>
    </submittedName>
</protein>
<organism evidence="2 3">
    <name type="scientific">Rubinisphaera brasiliensis (strain ATCC 49424 / DSM 5305 / JCM 21570 / IAM 15109 / NBRC 103401 / IFAM 1448)</name>
    <name type="common">Planctomyces brasiliensis</name>
    <dbReference type="NCBI Taxonomy" id="756272"/>
    <lineage>
        <taxon>Bacteria</taxon>
        <taxon>Pseudomonadati</taxon>
        <taxon>Planctomycetota</taxon>
        <taxon>Planctomycetia</taxon>
        <taxon>Planctomycetales</taxon>
        <taxon>Planctomycetaceae</taxon>
        <taxon>Rubinisphaera</taxon>
    </lineage>
</organism>
<dbReference type="InterPro" id="IPR046230">
    <property type="entry name" value="DUF6263"/>
</dbReference>
<dbReference type="KEGG" id="pbs:Plabr_4648"/>
<dbReference type="AlphaFoldDB" id="F0SPB1"/>